<dbReference type="AlphaFoldDB" id="A0A345ZBQ6"/>
<gene>
    <name evidence="2" type="ORF">C0J27_03125</name>
</gene>
<evidence type="ECO:0000313" key="2">
    <source>
        <dbReference type="EMBL" id="AXK60723.1"/>
    </source>
</evidence>
<feature type="signal peptide" evidence="1">
    <location>
        <begin position="1"/>
        <end position="22"/>
    </location>
</feature>
<reference evidence="2 3" key="1">
    <citation type="submission" date="2017-12" db="EMBL/GenBank/DDBJ databases">
        <title>Chromulinavorax destructans is a abundant pathogen of dominant heterotrophic picoflagllates.</title>
        <authorList>
            <person name="Deeg C.M."/>
            <person name="Zimmer M."/>
            <person name="Suttle C.A."/>
        </authorList>
    </citation>
    <scope>NUCLEOTIDE SEQUENCE [LARGE SCALE GENOMIC DNA]</scope>
    <source>
        <strain evidence="2 3">SeV1</strain>
    </source>
</reference>
<dbReference type="Proteomes" id="UP000254834">
    <property type="component" value="Chromosome"/>
</dbReference>
<proteinExistence type="predicted"/>
<evidence type="ECO:0000256" key="1">
    <source>
        <dbReference type="SAM" id="SignalP"/>
    </source>
</evidence>
<dbReference type="RefSeq" id="WP_115585738.1">
    <property type="nucleotide sequence ID" value="NZ_CP025544.1"/>
</dbReference>
<feature type="chain" id="PRO_5016799761" description="DUF3106 domain-containing protein" evidence="1">
    <location>
        <begin position="23"/>
        <end position="134"/>
    </location>
</feature>
<name>A0A345ZBQ6_9BACT</name>
<dbReference type="EMBL" id="CP025544">
    <property type="protein sequence ID" value="AXK60723.1"/>
    <property type="molecule type" value="Genomic_DNA"/>
</dbReference>
<sequence>MNIAKKLFFMIFITNIAITTQASEPSKSITFNESNNTELRYDLGQEYYLAEKNNLKRLAISMQQNPFQSFQDLSEEETIAFNQKIKRAIFFSKMSEEQKIAWTAQKIRYKNLKRKEINTSDNEKSTFNKKSKTS</sequence>
<evidence type="ECO:0000313" key="3">
    <source>
        <dbReference type="Proteomes" id="UP000254834"/>
    </source>
</evidence>
<evidence type="ECO:0008006" key="4">
    <source>
        <dbReference type="Google" id="ProtNLM"/>
    </source>
</evidence>
<keyword evidence="3" id="KW-1185">Reference proteome</keyword>
<protein>
    <recommendedName>
        <fullName evidence="4">DUF3106 domain-containing protein</fullName>
    </recommendedName>
</protein>
<dbReference type="KEGG" id="cdes:C0J27_03125"/>
<organism evidence="2 3">
    <name type="scientific">Candidatus Chromulinivorax destructor</name>
    <dbReference type="NCBI Taxonomy" id="2066483"/>
    <lineage>
        <taxon>Bacteria</taxon>
        <taxon>Candidatus Babelota</taxon>
        <taxon>Candidatus Babeliae</taxon>
        <taxon>Candidatus Babeliales</taxon>
        <taxon>Candidatus Chromulinivoraceae</taxon>
        <taxon>Candidatus Chromulinivorax</taxon>
    </lineage>
</organism>
<accession>A0A345ZBQ6</accession>
<keyword evidence="1" id="KW-0732">Signal</keyword>